<organism evidence="1 2">
    <name type="scientific">Candidatus Kaiserbacteria bacterium RIFCSPHIGHO2_02_FULL_49_11</name>
    <dbReference type="NCBI Taxonomy" id="1798489"/>
    <lineage>
        <taxon>Bacteria</taxon>
        <taxon>Candidatus Kaiseribacteriota</taxon>
    </lineage>
</organism>
<proteinExistence type="predicted"/>
<dbReference type="EMBL" id="MFLC01000008">
    <property type="protein sequence ID" value="OGG55237.1"/>
    <property type="molecule type" value="Genomic_DNA"/>
</dbReference>
<reference evidence="1 2" key="1">
    <citation type="journal article" date="2016" name="Nat. Commun.">
        <title>Thousands of microbial genomes shed light on interconnected biogeochemical processes in an aquifer system.</title>
        <authorList>
            <person name="Anantharaman K."/>
            <person name="Brown C.T."/>
            <person name="Hug L.A."/>
            <person name="Sharon I."/>
            <person name="Castelle C.J."/>
            <person name="Probst A.J."/>
            <person name="Thomas B.C."/>
            <person name="Singh A."/>
            <person name="Wilkins M.J."/>
            <person name="Karaoz U."/>
            <person name="Brodie E.L."/>
            <person name="Williams K.H."/>
            <person name="Hubbard S.S."/>
            <person name="Banfield J.F."/>
        </authorList>
    </citation>
    <scope>NUCLEOTIDE SEQUENCE [LARGE SCALE GENOMIC DNA]</scope>
</reference>
<accession>A0A1F6D1J7</accession>
<name>A0A1F6D1J7_9BACT</name>
<dbReference type="AlphaFoldDB" id="A0A1F6D1J7"/>
<dbReference type="Proteomes" id="UP000177659">
    <property type="component" value="Unassembled WGS sequence"/>
</dbReference>
<gene>
    <name evidence="1" type="ORF">A3D62_01470</name>
</gene>
<protein>
    <submittedName>
        <fullName evidence="1">Uncharacterized protein</fullName>
    </submittedName>
</protein>
<evidence type="ECO:0000313" key="2">
    <source>
        <dbReference type="Proteomes" id="UP000177659"/>
    </source>
</evidence>
<sequence length="89" mass="10514">MRCYFPHAGQKESLEDYLRFRYEALRELPPEHLPEPLKRRLEAINDRTRLIGSRTIKESVEQELVEDAFVGFVQTEGDLTTIPWVQLKI</sequence>
<evidence type="ECO:0000313" key="1">
    <source>
        <dbReference type="EMBL" id="OGG55237.1"/>
    </source>
</evidence>
<comment type="caution">
    <text evidence="1">The sequence shown here is derived from an EMBL/GenBank/DDBJ whole genome shotgun (WGS) entry which is preliminary data.</text>
</comment>